<feature type="domain" description="RecJ OB" evidence="8">
    <location>
        <begin position="477"/>
        <end position="585"/>
    </location>
</feature>
<gene>
    <name evidence="9" type="primary">recJ</name>
    <name evidence="9" type="ORF">CC99x_00377</name>
    <name evidence="10" type="ORF">CC99x_005050</name>
</gene>
<evidence type="ECO:0000313" key="9">
    <source>
        <dbReference type="EMBL" id="KRG20156.1"/>
    </source>
</evidence>
<organism evidence="9">
    <name type="scientific">Candidatus Berkiella cookevillensis</name>
    <dbReference type="NCBI Taxonomy" id="437022"/>
    <lineage>
        <taxon>Bacteria</taxon>
        <taxon>Pseudomonadati</taxon>
        <taxon>Pseudomonadota</taxon>
        <taxon>Gammaproteobacteria</taxon>
        <taxon>Candidatus Berkiellales</taxon>
        <taxon>Candidatus Berkiellaceae</taxon>
        <taxon>Candidatus Berkiella</taxon>
    </lineage>
</organism>
<dbReference type="AlphaFoldDB" id="A0A0Q9YHV9"/>
<dbReference type="InterPro" id="IPR051673">
    <property type="entry name" value="SSDNA_exonuclease_RecJ"/>
</dbReference>
<name>A0A0Q9YHV9_9GAMM</name>
<evidence type="ECO:0000256" key="2">
    <source>
        <dbReference type="ARBA" id="ARBA00019841"/>
    </source>
</evidence>
<comment type="caution">
    <text evidence="9">The sequence shown here is derived from an EMBL/GenBank/DDBJ whole genome shotgun (WGS) entry which is preliminary data.</text>
</comment>
<dbReference type="InterPro" id="IPR038763">
    <property type="entry name" value="DHH_sf"/>
</dbReference>
<dbReference type="InterPro" id="IPR041122">
    <property type="entry name" value="RecJ_OB"/>
</dbReference>
<dbReference type="SUPFAM" id="SSF64182">
    <property type="entry name" value="DHH phosphoesterases"/>
    <property type="match status" value="1"/>
</dbReference>
<dbReference type="EMBL" id="LKHV01000001">
    <property type="protein sequence ID" value="KRG20156.1"/>
    <property type="molecule type" value="Genomic_DNA"/>
</dbReference>
<dbReference type="Gene3D" id="3.10.310.30">
    <property type="match status" value="1"/>
</dbReference>
<comment type="similarity">
    <text evidence="1">Belongs to the RecJ family.</text>
</comment>
<dbReference type="Pfam" id="PF02272">
    <property type="entry name" value="DHHA1"/>
    <property type="match status" value="1"/>
</dbReference>
<keyword evidence="4 9" id="KW-0378">Hydrolase</keyword>
<reference evidence="9" key="1">
    <citation type="submission" date="2015-09" db="EMBL/GenBank/DDBJ databases">
        <title>Draft Genome Sequences of Two Novel Amoeba-resistant Intranuclear Bacteria, Candidatus Berkiella cookevillensis and Candidatus Berkiella aquae.</title>
        <authorList>
            <person name="Mehari Y.T."/>
            <person name="Arivett B.A."/>
            <person name="Farone A.L."/>
            <person name="Gunderson J.H."/>
            <person name="Farone M.B."/>
        </authorList>
    </citation>
    <scope>NUCLEOTIDE SEQUENCE [LARGE SCALE GENOMIC DNA]</scope>
    <source>
        <strain evidence="9">CC99</strain>
    </source>
</reference>
<accession>A0A0Q9YHV9</accession>
<keyword evidence="5 9" id="KW-0269">Exonuclease</keyword>
<dbReference type="InterPro" id="IPR001667">
    <property type="entry name" value="DDH_dom"/>
</dbReference>
<dbReference type="OrthoDB" id="9809852at2"/>
<keyword evidence="11" id="KW-1185">Reference proteome</keyword>
<feature type="domain" description="DDH" evidence="6">
    <location>
        <begin position="85"/>
        <end position="245"/>
    </location>
</feature>
<dbReference type="PANTHER" id="PTHR30255:SF2">
    <property type="entry name" value="SINGLE-STRANDED-DNA-SPECIFIC EXONUCLEASE RECJ"/>
    <property type="match status" value="1"/>
</dbReference>
<reference evidence="10" key="2">
    <citation type="journal article" date="2016" name="Genome Announc.">
        <title>Draft Genome Sequences of Two Novel Amoeba-Resistant Intranuclear Bacteria, 'Candidatus Berkiella cookevillensis' and 'Candidatus Berkiella aquae'.</title>
        <authorList>
            <person name="Mehari Y.T."/>
            <person name="Arivett B.A."/>
            <person name="Farone A.L."/>
            <person name="Gunderson J.H."/>
            <person name="Farone M.B."/>
        </authorList>
    </citation>
    <scope>NUCLEOTIDE SEQUENCE</scope>
    <source>
        <strain evidence="10">CC99</strain>
    </source>
</reference>
<dbReference type="Pfam" id="PF17768">
    <property type="entry name" value="RecJ_OB"/>
    <property type="match status" value="1"/>
</dbReference>
<proteinExistence type="inferred from homology"/>
<dbReference type="GO" id="GO:0004527">
    <property type="term" value="F:exonuclease activity"/>
    <property type="evidence" value="ECO:0007669"/>
    <property type="project" value="UniProtKB-KW"/>
</dbReference>
<dbReference type="RefSeq" id="WP_057623054.1">
    <property type="nucleotide sequence ID" value="NZ_LKHV02000001.1"/>
</dbReference>
<dbReference type="Gene3D" id="3.90.1640.30">
    <property type="match status" value="1"/>
</dbReference>
<evidence type="ECO:0000259" key="6">
    <source>
        <dbReference type="Pfam" id="PF01368"/>
    </source>
</evidence>
<dbReference type="InterPro" id="IPR003156">
    <property type="entry name" value="DHHA1_dom"/>
</dbReference>
<evidence type="ECO:0000259" key="7">
    <source>
        <dbReference type="Pfam" id="PF02272"/>
    </source>
</evidence>
<evidence type="ECO:0000313" key="10">
    <source>
        <dbReference type="EMBL" id="MCS5708267.1"/>
    </source>
</evidence>
<evidence type="ECO:0000259" key="8">
    <source>
        <dbReference type="Pfam" id="PF17768"/>
    </source>
</evidence>
<evidence type="ECO:0000256" key="4">
    <source>
        <dbReference type="ARBA" id="ARBA00022801"/>
    </source>
</evidence>
<dbReference type="Proteomes" id="UP000051494">
    <property type="component" value="Unassembled WGS sequence"/>
</dbReference>
<reference evidence="10" key="3">
    <citation type="submission" date="2021-06" db="EMBL/GenBank/DDBJ databases">
        <title>Genomic Description and Analysis of Intracellular Bacteria, Candidatus Berkiella cookevillensis and Candidatus Berkiella aquae.</title>
        <authorList>
            <person name="Kidane D.T."/>
            <person name="Mehari Y.T."/>
            <person name="Rice F.C."/>
            <person name="Arivett B.A."/>
            <person name="Farone A.L."/>
            <person name="Berk S.G."/>
            <person name="Farone M.B."/>
        </authorList>
    </citation>
    <scope>NUCLEOTIDE SEQUENCE</scope>
    <source>
        <strain evidence="10">CC99</strain>
    </source>
</reference>
<feature type="domain" description="DHHA1" evidence="7">
    <location>
        <begin position="371"/>
        <end position="462"/>
    </location>
</feature>
<dbReference type="PATRIC" id="fig|1590042.3.peg.394"/>
<dbReference type="EMBL" id="LKHV02000001">
    <property type="protein sequence ID" value="MCS5708267.1"/>
    <property type="molecule type" value="Genomic_DNA"/>
</dbReference>
<dbReference type="STRING" id="437022.CC99x_00377"/>
<protein>
    <recommendedName>
        <fullName evidence="2">Single-stranded-DNA-specific exonuclease RecJ</fullName>
    </recommendedName>
</protein>
<dbReference type="Pfam" id="PF01368">
    <property type="entry name" value="DHH"/>
    <property type="match status" value="1"/>
</dbReference>
<keyword evidence="3" id="KW-0540">Nuclease</keyword>
<sequence>MLNLPIPTIKKREVDTQRNLLATESGLHPVIAQILASRPFDDNYSPSKLLSMSLKDLDAPNGLADLKKAIDRVILAFQRNEVIGIETDHDCDGQTSHAVIYEAFINYFSYPKEKIRSYIGHRLKEGYGLSKALVDRILEDSPKPSLIITADNGSSDEVSIARLKENGIDVIVTDHHEIPVDGIPKSAVAVLNPTRPDCQYPDRFVAGCMVAWLFMAALRQALIEHKVLPHIPKLGELLDFVAVGTIADCVSIAKSKNNRIVVMRGMQLIQQAKRACWKAVLPLLSAPLRSEDLGFKIGPLLNSDGRLSCAFGSVSFLLAEDIVEAKKWIEHLQIQNASRKEIQERITQLGLEQALLQYSKGKSSLSILLNEGHAGVHGISASRIKDAFGRPTIIFCPKAENPDLLTGSARSVPGLHLREALQAVKERCPDIIEKFGGHEGAAGLTIYKSGFEIFSAHFEEAVGATLSHAQLGPVLWTDGALDSQFLSCDFIEGLMNQLEPFGREFEPPQFEAQAIVTTLQFMGEKKNHARLGLSIEDVWVNGVWFFCRDSAEDISPIAIGDEVQVVYVPKVEVFRGNKRLVCMINYCQKI</sequence>
<evidence type="ECO:0000256" key="1">
    <source>
        <dbReference type="ARBA" id="ARBA00005915"/>
    </source>
</evidence>
<dbReference type="PANTHER" id="PTHR30255">
    <property type="entry name" value="SINGLE-STRANDED-DNA-SPECIFIC EXONUCLEASE RECJ"/>
    <property type="match status" value="1"/>
</dbReference>
<evidence type="ECO:0000256" key="5">
    <source>
        <dbReference type="ARBA" id="ARBA00022839"/>
    </source>
</evidence>
<evidence type="ECO:0000256" key="3">
    <source>
        <dbReference type="ARBA" id="ARBA00022722"/>
    </source>
</evidence>
<dbReference type="GO" id="GO:0003676">
    <property type="term" value="F:nucleic acid binding"/>
    <property type="evidence" value="ECO:0007669"/>
    <property type="project" value="InterPro"/>
</dbReference>
<evidence type="ECO:0000313" key="11">
    <source>
        <dbReference type="Proteomes" id="UP000051494"/>
    </source>
</evidence>